<feature type="coiled-coil region" evidence="1">
    <location>
        <begin position="111"/>
        <end position="138"/>
    </location>
</feature>
<evidence type="ECO:0000256" key="1">
    <source>
        <dbReference type="SAM" id="Coils"/>
    </source>
</evidence>
<dbReference type="Proteomes" id="UP000317648">
    <property type="component" value="Chromosome"/>
</dbReference>
<dbReference type="Gene3D" id="1.20.58.760">
    <property type="entry name" value="Peptidase M41"/>
    <property type="match status" value="1"/>
</dbReference>
<dbReference type="InterPro" id="IPR037219">
    <property type="entry name" value="Peptidase_M41-like"/>
</dbReference>
<dbReference type="KEGG" id="lcre:Pla8534_37130"/>
<feature type="domain" description="Peptidase M41" evidence="2">
    <location>
        <begin position="24"/>
        <end position="116"/>
    </location>
</feature>
<keyword evidence="3" id="KW-0378">Hydrolase</keyword>
<proteinExistence type="predicted"/>
<dbReference type="Pfam" id="PF01434">
    <property type="entry name" value="Peptidase_M41"/>
    <property type="match status" value="1"/>
</dbReference>
<dbReference type="PANTHER" id="PTHR23076">
    <property type="entry name" value="METALLOPROTEASE M41 FTSH"/>
    <property type="match status" value="1"/>
</dbReference>
<name>A0A518DVN5_9BACT</name>
<dbReference type="GO" id="GO:0005524">
    <property type="term" value="F:ATP binding"/>
    <property type="evidence" value="ECO:0007669"/>
    <property type="project" value="InterPro"/>
</dbReference>
<dbReference type="GO" id="GO:0004222">
    <property type="term" value="F:metalloendopeptidase activity"/>
    <property type="evidence" value="ECO:0007669"/>
    <property type="project" value="InterPro"/>
</dbReference>
<keyword evidence="3" id="KW-0645">Protease</keyword>
<evidence type="ECO:0000259" key="2">
    <source>
        <dbReference type="Pfam" id="PF01434"/>
    </source>
</evidence>
<accession>A0A518DVN5</accession>
<dbReference type="EMBL" id="CP036433">
    <property type="protein sequence ID" value="QDU95894.1"/>
    <property type="molecule type" value="Genomic_DNA"/>
</dbReference>
<evidence type="ECO:0000313" key="3">
    <source>
        <dbReference type="EMBL" id="QDU95894.1"/>
    </source>
</evidence>
<dbReference type="AlphaFoldDB" id="A0A518DVN5"/>
<protein>
    <submittedName>
        <fullName evidence="3">ATP-dependent metalloprotease</fullName>
    </submittedName>
</protein>
<organism evidence="3 4">
    <name type="scientific">Lignipirellula cremea</name>
    <dbReference type="NCBI Taxonomy" id="2528010"/>
    <lineage>
        <taxon>Bacteria</taxon>
        <taxon>Pseudomonadati</taxon>
        <taxon>Planctomycetota</taxon>
        <taxon>Planctomycetia</taxon>
        <taxon>Pirellulales</taxon>
        <taxon>Pirellulaceae</taxon>
        <taxon>Lignipirellula</taxon>
    </lineage>
</organism>
<evidence type="ECO:0000313" key="4">
    <source>
        <dbReference type="Proteomes" id="UP000317648"/>
    </source>
</evidence>
<keyword evidence="1" id="KW-0175">Coiled coil</keyword>
<keyword evidence="4" id="KW-1185">Reference proteome</keyword>
<dbReference type="GO" id="GO:0004176">
    <property type="term" value="F:ATP-dependent peptidase activity"/>
    <property type="evidence" value="ECO:0007669"/>
    <property type="project" value="InterPro"/>
</dbReference>
<dbReference type="GO" id="GO:0006508">
    <property type="term" value="P:proteolysis"/>
    <property type="evidence" value="ECO:0007669"/>
    <property type="project" value="UniProtKB-KW"/>
</dbReference>
<reference evidence="3 4" key="1">
    <citation type="submission" date="2019-02" db="EMBL/GenBank/DDBJ databases">
        <title>Deep-cultivation of Planctomycetes and their phenomic and genomic characterization uncovers novel biology.</title>
        <authorList>
            <person name="Wiegand S."/>
            <person name="Jogler M."/>
            <person name="Boedeker C."/>
            <person name="Pinto D."/>
            <person name="Vollmers J."/>
            <person name="Rivas-Marin E."/>
            <person name="Kohn T."/>
            <person name="Peeters S.H."/>
            <person name="Heuer A."/>
            <person name="Rast P."/>
            <person name="Oberbeckmann S."/>
            <person name="Bunk B."/>
            <person name="Jeske O."/>
            <person name="Meyerdierks A."/>
            <person name="Storesund J.E."/>
            <person name="Kallscheuer N."/>
            <person name="Luecker S."/>
            <person name="Lage O.M."/>
            <person name="Pohl T."/>
            <person name="Merkel B.J."/>
            <person name="Hornburger P."/>
            <person name="Mueller R.-W."/>
            <person name="Bruemmer F."/>
            <person name="Labrenz M."/>
            <person name="Spormann A.M."/>
            <person name="Op den Camp H."/>
            <person name="Overmann J."/>
            <person name="Amann R."/>
            <person name="Jetten M.S.M."/>
            <person name="Mascher T."/>
            <person name="Medema M.H."/>
            <person name="Devos D.P."/>
            <person name="Kaster A.-K."/>
            <person name="Ovreas L."/>
            <person name="Rohde M."/>
            <person name="Galperin M.Y."/>
            <person name="Jogler C."/>
        </authorList>
    </citation>
    <scope>NUCLEOTIDE SEQUENCE [LARGE SCALE GENOMIC DNA]</scope>
    <source>
        <strain evidence="3 4">Pla85_3_4</strain>
    </source>
</reference>
<dbReference type="InterPro" id="IPR000642">
    <property type="entry name" value="Peptidase_M41"/>
</dbReference>
<sequence>MNNETPDPDSTAEEPSQKDLQQLMATAWHEAGHAVMAISLGRLVQKVTIMPGKSQFGVGRLGVCEIGKGRSKASKDQLEDEILILLAGMVAESRFTGEYCQSGASQDLRHVRRLLAQRASSENQLERLQRRLLDKTEHLLGEAGHALAVELIARELLQKTTVSGRAVRHFFEQAIRQSEK</sequence>
<dbReference type="OrthoDB" id="6064590at2"/>
<dbReference type="PANTHER" id="PTHR23076:SF97">
    <property type="entry name" value="ATP-DEPENDENT ZINC METALLOPROTEASE YME1L1"/>
    <property type="match status" value="1"/>
</dbReference>
<dbReference type="SUPFAM" id="SSF140990">
    <property type="entry name" value="FtsH protease domain-like"/>
    <property type="match status" value="1"/>
</dbReference>
<keyword evidence="3" id="KW-0482">Metalloprotease</keyword>
<gene>
    <name evidence="3" type="ORF">Pla8534_37130</name>
</gene>